<keyword evidence="2" id="KW-0472">Membrane</keyword>
<dbReference type="PROSITE" id="PS51257">
    <property type="entry name" value="PROKAR_LIPOPROTEIN"/>
    <property type="match status" value="1"/>
</dbReference>
<keyword evidence="2" id="KW-1134">Transmembrane beta strand</keyword>
<dbReference type="SUPFAM" id="SSF56954">
    <property type="entry name" value="Outer membrane efflux proteins (OEP)"/>
    <property type="match status" value="1"/>
</dbReference>
<comment type="caution">
    <text evidence="3">The sequence shown here is derived from an EMBL/GenBank/DDBJ whole genome shotgun (WGS) entry which is preliminary data.</text>
</comment>
<keyword evidence="6" id="KW-1185">Reference proteome</keyword>
<evidence type="ECO:0000256" key="1">
    <source>
        <dbReference type="ARBA" id="ARBA00007613"/>
    </source>
</evidence>
<evidence type="ECO:0000313" key="4">
    <source>
        <dbReference type="EMBL" id="CAJ0869893.1"/>
    </source>
</evidence>
<dbReference type="PANTHER" id="PTHR30203:SF33">
    <property type="entry name" value="BLR4455 PROTEIN"/>
    <property type="match status" value="1"/>
</dbReference>
<dbReference type="Proteomes" id="UP001190002">
    <property type="component" value="Unassembled WGS sequence"/>
</dbReference>
<reference evidence="3 6" key="1">
    <citation type="submission" date="2023-07" db="EMBL/GenBank/DDBJ databases">
        <authorList>
            <person name="Peeters C."/>
        </authorList>
    </citation>
    <scope>NUCLEOTIDE SEQUENCE</scope>
    <source>
        <strain evidence="4 6">R-77569</strain>
        <strain evidence="3">R-77591</strain>
    </source>
</reference>
<keyword evidence="2" id="KW-0564">Palmitate</keyword>
<organism evidence="3 5">
    <name type="scientific">Ralstonia mannitolilytica</name>
    <dbReference type="NCBI Taxonomy" id="105219"/>
    <lineage>
        <taxon>Bacteria</taxon>
        <taxon>Pseudomonadati</taxon>
        <taxon>Pseudomonadota</taxon>
        <taxon>Betaproteobacteria</taxon>
        <taxon>Burkholderiales</taxon>
        <taxon>Burkholderiaceae</taxon>
        <taxon>Ralstonia</taxon>
    </lineage>
</organism>
<dbReference type="Proteomes" id="UP001190452">
    <property type="component" value="Unassembled WGS sequence"/>
</dbReference>
<comment type="similarity">
    <text evidence="1 2">Belongs to the outer membrane factor (OMF) (TC 1.B.17) family.</text>
</comment>
<dbReference type="AlphaFoldDB" id="A0AAD2ARM8"/>
<dbReference type="GO" id="GO:0005886">
    <property type="term" value="C:plasma membrane"/>
    <property type="evidence" value="ECO:0007669"/>
    <property type="project" value="UniProtKB-SubCell"/>
</dbReference>
<sequence length="514" mass="54599">MNALKQHTGPARPGRWTPLALAAALFLAACSLAPNYEKPDVGTPTAFKEAAESSKLAADAPLAASEQGKWKTAEPSMPADGAWWKIFNDPTLDKLEAQVAEASPTLAAAAARVTQARAFVQANRASLFPELDAGFGPTRQRPSAASAGLPVGAPVQPQTYWRAQATVAYEADLFGRVRNSIDAAGADAERVEALYRAARLSLQADVAQTYFSLRTLDAEEALLARTVVGREEALKLVQRRFNTGDIGELDVARADAELATARSDRIGVQRRRAVLEHALATLLGKAPADFSMDAQPLTALDVRVPAGLPSALLERRPDVAAAERSMAAANARIGVARAAFFPQLQLTGGFGYESHDIGDLLKWGSRTWILGPLVGTALSLPIFDGGARSAGVKQARAAYEENVANYRESVLVAFREVEDNLSDLRLLADQSKAQSDAVRASSRAAQLSRTRYNAGSVNYLDVIDAERNMLSAERIGVQLAGARVNATVGLIKALGGGWGDLPAQQAQPATVAQQ</sequence>
<evidence type="ECO:0000313" key="6">
    <source>
        <dbReference type="Proteomes" id="UP001190452"/>
    </source>
</evidence>
<dbReference type="EMBL" id="CATVXE010000008">
    <property type="protein sequence ID" value="CAJ0683420.1"/>
    <property type="molecule type" value="Genomic_DNA"/>
</dbReference>
<feature type="chain" id="PRO_5041770710" evidence="2">
    <location>
        <begin position="34"/>
        <end position="514"/>
    </location>
</feature>
<evidence type="ECO:0000256" key="2">
    <source>
        <dbReference type="RuleBase" id="RU362097"/>
    </source>
</evidence>
<dbReference type="InterPro" id="IPR003423">
    <property type="entry name" value="OMP_efflux"/>
</dbReference>
<dbReference type="Gene3D" id="1.20.1600.10">
    <property type="entry name" value="Outer membrane efflux proteins (OEP)"/>
    <property type="match status" value="1"/>
</dbReference>
<keyword evidence="2" id="KW-0812">Transmembrane</keyword>
<keyword evidence="2" id="KW-0449">Lipoprotein</keyword>
<dbReference type="InterPro" id="IPR010131">
    <property type="entry name" value="MdtP/NodT-like"/>
</dbReference>
<gene>
    <name evidence="3" type="primary">oprM_2</name>
    <name evidence="4" type="ORF">R77569_02204</name>
    <name evidence="3" type="ORF">R77591_02290</name>
</gene>
<comment type="subcellular location">
    <subcellularLocation>
        <location evidence="2">Cell membrane</location>
        <topology evidence="2">Lipid-anchor</topology>
    </subcellularLocation>
</comment>
<dbReference type="EMBL" id="CAUDKV010000008">
    <property type="protein sequence ID" value="CAJ0869893.1"/>
    <property type="molecule type" value="Genomic_DNA"/>
</dbReference>
<evidence type="ECO:0000313" key="5">
    <source>
        <dbReference type="Proteomes" id="UP001190002"/>
    </source>
</evidence>
<feature type="signal peptide" evidence="2">
    <location>
        <begin position="1"/>
        <end position="33"/>
    </location>
</feature>
<dbReference type="NCBIfam" id="TIGR01845">
    <property type="entry name" value="outer_NodT"/>
    <property type="match status" value="1"/>
</dbReference>
<dbReference type="RefSeq" id="WP_222328399.1">
    <property type="nucleotide sequence ID" value="NZ_CATVXE010000008.1"/>
</dbReference>
<dbReference type="PANTHER" id="PTHR30203">
    <property type="entry name" value="OUTER MEMBRANE CATION EFFLUX PROTEIN"/>
    <property type="match status" value="1"/>
</dbReference>
<dbReference type="Gene3D" id="2.20.200.10">
    <property type="entry name" value="Outer membrane efflux proteins (OEP)"/>
    <property type="match status" value="1"/>
</dbReference>
<protein>
    <submittedName>
        <fullName evidence="3">Outer membrane protein OprM</fullName>
    </submittedName>
</protein>
<proteinExistence type="inferred from homology"/>
<dbReference type="GO" id="GO:0015562">
    <property type="term" value="F:efflux transmembrane transporter activity"/>
    <property type="evidence" value="ECO:0007669"/>
    <property type="project" value="InterPro"/>
</dbReference>
<evidence type="ECO:0000313" key="3">
    <source>
        <dbReference type="EMBL" id="CAJ0683420.1"/>
    </source>
</evidence>
<accession>A0AAD2ARM8</accession>
<dbReference type="Pfam" id="PF02321">
    <property type="entry name" value="OEP"/>
    <property type="match status" value="2"/>
</dbReference>
<name>A0AAD2ARM8_9RALS</name>
<keyword evidence="2" id="KW-0732">Signal</keyword>